<organism evidence="2 3">
    <name type="scientific">Candidatus Dojkabacteria bacterium CG_4_10_14_0_2_um_filter_Dojkabacteria_WS6_41_15</name>
    <dbReference type="NCBI Taxonomy" id="2014249"/>
    <lineage>
        <taxon>Bacteria</taxon>
        <taxon>Candidatus Dojkabacteria</taxon>
    </lineage>
</organism>
<sequence length="334" mass="37383">MPLNKRLFNKLNTKKKKFVLPPVVAKTVGLLIKLLIVGAIVVFVVITGWQYTYKLVTESYKPNAKLFEACSSTFIHIKTKPTYGVVFKTTDDAVDEMYLTAPEGVSGLKSILLEKKDWVAVYFSQNFTSTQIGEFLRLSRLEKGKVDYCYVLEQISLTSGVPIEFVIVEDSKKGVSATVSIADAQIILDEIEKQSPKKFNRKLLPLLTLDDGSRVVAITYESFKEQFPTFFELEGVSQEQAFVEVYNSTPIDGYASILSRKWSMLGIDISRIGNAAHEKEGDADAVLYVKNEQLYSRTLAMIKGSFPEGKVVVKQGRPSNVMTTGDIVVFLLKR</sequence>
<comment type="caution">
    <text evidence="2">The sequence shown here is derived from an EMBL/GenBank/DDBJ whole genome shotgun (WGS) entry which is preliminary data.</text>
</comment>
<reference evidence="3" key="1">
    <citation type="submission" date="2017-09" db="EMBL/GenBank/DDBJ databases">
        <title>Depth-based differentiation of microbial function through sediment-hosted aquifers and enrichment of novel symbionts in the deep terrestrial subsurface.</title>
        <authorList>
            <person name="Probst A.J."/>
            <person name="Ladd B."/>
            <person name="Jarett J.K."/>
            <person name="Geller-Mcgrath D.E."/>
            <person name="Sieber C.M.K."/>
            <person name="Emerson J.B."/>
            <person name="Anantharaman K."/>
            <person name="Thomas B.C."/>
            <person name="Malmstrom R."/>
            <person name="Stieglmeier M."/>
            <person name="Klingl A."/>
            <person name="Woyke T."/>
            <person name="Ryan C.M."/>
            <person name="Banfield J.F."/>
        </authorList>
    </citation>
    <scope>NUCLEOTIDE SEQUENCE [LARGE SCALE GENOMIC DNA]</scope>
</reference>
<evidence type="ECO:0000313" key="3">
    <source>
        <dbReference type="Proteomes" id="UP000228952"/>
    </source>
</evidence>
<evidence type="ECO:0000313" key="2">
    <source>
        <dbReference type="EMBL" id="PJA12882.1"/>
    </source>
</evidence>
<keyword evidence="1" id="KW-1133">Transmembrane helix</keyword>
<dbReference type="EMBL" id="PFQB01000101">
    <property type="protein sequence ID" value="PJA12882.1"/>
    <property type="molecule type" value="Genomic_DNA"/>
</dbReference>
<protein>
    <submittedName>
        <fullName evidence="2">Uncharacterized protein</fullName>
    </submittedName>
</protein>
<accession>A0A2M7W200</accession>
<proteinExistence type="predicted"/>
<feature type="transmembrane region" description="Helical" evidence="1">
    <location>
        <begin position="23"/>
        <end position="49"/>
    </location>
</feature>
<dbReference type="AlphaFoldDB" id="A0A2M7W200"/>
<gene>
    <name evidence="2" type="ORF">COX64_04120</name>
</gene>
<keyword evidence="1" id="KW-0812">Transmembrane</keyword>
<keyword evidence="1" id="KW-0472">Membrane</keyword>
<name>A0A2M7W200_9BACT</name>
<dbReference type="Proteomes" id="UP000228952">
    <property type="component" value="Unassembled WGS sequence"/>
</dbReference>
<evidence type="ECO:0000256" key="1">
    <source>
        <dbReference type="SAM" id="Phobius"/>
    </source>
</evidence>